<reference evidence="2 3" key="1">
    <citation type="submission" date="2019-03" db="EMBL/GenBank/DDBJ databases">
        <title>Rhodobacteraceae bacterium SM1902, a new member of the family Rhodobacteraceae isolated from Yantai.</title>
        <authorList>
            <person name="Sun Y."/>
        </authorList>
    </citation>
    <scope>NUCLEOTIDE SEQUENCE [LARGE SCALE GENOMIC DNA]</scope>
    <source>
        <strain evidence="2 3">SM1902</strain>
    </source>
</reference>
<sequence>MWRQKEERFAFRRDEIKILYKPIWRDVFKQQKKALADFDMGLLPRIKFALSQRNKNALVGVMQALIDKADLRRDFIREQEAERKAIASRQKQTIRDAGREVTKAWKYDRDQLRKHHRQEDAAKHDTVKAQVDKLWQDRPAQTPAQAQDKGAEPLRAFDQTADRRRAENKAKRASLDNFQTDDAGEQDKTRARKERRIARKKRERSRPRGQGRTRGAP</sequence>
<evidence type="ECO:0000313" key="3">
    <source>
        <dbReference type="Proteomes" id="UP000294562"/>
    </source>
</evidence>
<dbReference type="OrthoDB" id="279005at2"/>
<comment type="caution">
    <text evidence="2">The sequence shown here is derived from an EMBL/GenBank/DDBJ whole genome shotgun (WGS) entry which is preliminary data.</text>
</comment>
<dbReference type="AlphaFoldDB" id="A0A4R6AA66"/>
<feature type="compositionally biased region" description="Basic and acidic residues" evidence="1">
    <location>
        <begin position="160"/>
        <end position="174"/>
    </location>
</feature>
<evidence type="ECO:0000256" key="1">
    <source>
        <dbReference type="SAM" id="MobiDB-lite"/>
    </source>
</evidence>
<name>A0A4R6AA66_9RHOB</name>
<dbReference type="EMBL" id="SMZO01000114">
    <property type="protein sequence ID" value="TDL79752.1"/>
    <property type="molecule type" value="Genomic_DNA"/>
</dbReference>
<evidence type="ECO:0000313" key="2">
    <source>
        <dbReference type="EMBL" id="TDL79752.1"/>
    </source>
</evidence>
<dbReference type="Proteomes" id="UP000294562">
    <property type="component" value="Unassembled WGS sequence"/>
</dbReference>
<proteinExistence type="predicted"/>
<keyword evidence="3" id="KW-1185">Reference proteome</keyword>
<protein>
    <submittedName>
        <fullName evidence="2">Uncharacterized protein</fullName>
    </submittedName>
</protein>
<gene>
    <name evidence="2" type="ORF">E2L05_20490</name>
</gene>
<organism evidence="2 3">
    <name type="scientific">Meridianimarinicoccus aquatilis</name>
    <dbReference type="NCBI Taxonomy" id="2552766"/>
    <lineage>
        <taxon>Bacteria</taxon>
        <taxon>Pseudomonadati</taxon>
        <taxon>Pseudomonadota</taxon>
        <taxon>Alphaproteobacteria</taxon>
        <taxon>Rhodobacterales</taxon>
        <taxon>Paracoccaceae</taxon>
        <taxon>Meridianimarinicoccus</taxon>
    </lineage>
</organism>
<feature type="compositionally biased region" description="Basic residues" evidence="1">
    <location>
        <begin position="190"/>
        <end position="211"/>
    </location>
</feature>
<feature type="region of interest" description="Disordered" evidence="1">
    <location>
        <begin position="140"/>
        <end position="217"/>
    </location>
</feature>
<accession>A0A4R6AA66</accession>